<keyword evidence="3" id="KW-1185">Reference proteome</keyword>
<reference evidence="2" key="1">
    <citation type="submission" date="2020-06" db="EMBL/GenBank/DDBJ databases">
        <title>Draft genome sequences of strains closely related to Aspergillus parafelis and Aspergillus hiratsukae.</title>
        <authorList>
            <person name="Dos Santos R.A.C."/>
            <person name="Rivero-Menendez O."/>
            <person name="Steenwyk J.L."/>
            <person name="Mead M.E."/>
            <person name="Goldman G.H."/>
            <person name="Alastruey-Izquierdo A."/>
            <person name="Rokas A."/>
        </authorList>
    </citation>
    <scope>NUCLEOTIDE SEQUENCE</scope>
    <source>
        <strain evidence="2">CNM-CM7691</strain>
    </source>
</reference>
<dbReference type="AlphaFoldDB" id="A0A8H6R404"/>
<accession>A0A8H6R404</accession>
<gene>
    <name evidence="2" type="ORF">CNMCM7691_006337</name>
</gene>
<evidence type="ECO:0000313" key="2">
    <source>
        <dbReference type="EMBL" id="KAF7184779.1"/>
    </source>
</evidence>
<proteinExistence type="predicted"/>
<evidence type="ECO:0000313" key="3">
    <source>
        <dbReference type="Proteomes" id="UP000641853"/>
    </source>
</evidence>
<comment type="caution">
    <text evidence="2">The sequence shown here is derived from an EMBL/GenBank/DDBJ whole genome shotgun (WGS) entry which is preliminary data.</text>
</comment>
<organism evidence="2 3">
    <name type="scientific">Aspergillus felis</name>
    <dbReference type="NCBI Taxonomy" id="1287682"/>
    <lineage>
        <taxon>Eukaryota</taxon>
        <taxon>Fungi</taxon>
        <taxon>Dikarya</taxon>
        <taxon>Ascomycota</taxon>
        <taxon>Pezizomycotina</taxon>
        <taxon>Eurotiomycetes</taxon>
        <taxon>Eurotiomycetidae</taxon>
        <taxon>Eurotiales</taxon>
        <taxon>Aspergillaceae</taxon>
        <taxon>Aspergillus</taxon>
        <taxon>Aspergillus subgen. Fumigati</taxon>
    </lineage>
</organism>
<evidence type="ECO:0000256" key="1">
    <source>
        <dbReference type="SAM" id="MobiDB-lite"/>
    </source>
</evidence>
<sequence>MYYSSRGIAGPYVTPAGGVAISATALLYNWHHTCLLLLPTLRGSAPAVNSHTGQCRPPATPANTTTSQEGPAVVWNAGIHITMNAPPPRSSSASASPPRA</sequence>
<protein>
    <submittedName>
        <fullName evidence="2">Uncharacterized protein</fullName>
    </submittedName>
</protein>
<dbReference type="EMBL" id="JACBAG010001544">
    <property type="protein sequence ID" value="KAF7184779.1"/>
    <property type="molecule type" value="Genomic_DNA"/>
</dbReference>
<name>A0A8H6R404_9EURO</name>
<dbReference type="Proteomes" id="UP000641853">
    <property type="component" value="Unassembled WGS sequence"/>
</dbReference>
<feature type="region of interest" description="Disordered" evidence="1">
    <location>
        <begin position="47"/>
        <end position="69"/>
    </location>
</feature>